<evidence type="ECO:0000256" key="1">
    <source>
        <dbReference type="SAM" id="MobiDB-lite"/>
    </source>
</evidence>
<feature type="region of interest" description="Disordered" evidence="1">
    <location>
        <begin position="72"/>
        <end position="130"/>
    </location>
</feature>
<feature type="compositionally biased region" description="Basic and acidic residues" evidence="1">
    <location>
        <begin position="72"/>
        <end position="92"/>
    </location>
</feature>
<dbReference type="Proteomes" id="UP001159363">
    <property type="component" value="Chromosome 11"/>
</dbReference>
<accession>A0ABQ9GHN5</accession>
<gene>
    <name evidence="2" type="ORF">PR048_027841</name>
</gene>
<sequence length="970" mass="107819">MSTCLLHPSKLWAEQLPKFEGRVGEKPIIFLIKLEEYAALLGLIDCDRLRCLNLALTSTADNWWEVARRGGLDQEDKQASEGDSSMEDRNLESPKSPGKRPASGQSSPSDGMNDRTNTAEHTPCKQGNVAPLVQPFPMQFSFSPPNSVVMYNQALPGYVNQQKPVYFENQRPSDPRLPVFTPAQLDTSCVNTNSVGQEQNGCSHKSTYYQAISPYSLGAVVSERLTCSPSNRANRVQLCRTMPLVAVGLLDSQLGKPGTITAFGNSAKDAAGRRVFSGICRLHRPFTSLYLRKIGGNGRSPRKPADQRHRPARFPYAKVGVTRPGIEPGRPWWEASILTPQPPVTPETLHALRVREMRRYKCVLVSPVSPPHFLTLDAQLHPALKSCVSLMNSHSTRIIKIVNAKFRLRQLQMLEATLAERLECSPPTKANWVLSPARRHIGFLVSGNRVGRCRWSAGFLRVLPFPPPLHYSAAPLSTHFTLIGCQDLAVRSHPNLSTHLLDDVPTAYLSYPRWGSGQANLQVLPPTRRTIVVQLFPSPGRIGPTLADLPSLKLQRRYYGLMELLLALGSMDARFVRAHALCAALHEVEVGNFLWQFLSSPPDLPSLLPQEATIPRSLSCSGGGGGRSAPHLASRQRLCAAVVSLPTCRPRYCVPAKVCQLPAVAVASNASAQNTKEYRDGTHRLKMSRKAKSKFINRIRLERASQEQFSDTHKTPYDLVKRCRELNADKPSERQRRVGYQPRRRIQNTSQILKHSFGAPVVLSSQRHAPYTRLTLQQHVITLFTNQRLVIHPPADSPANRKFFATRNNQSDTRSVPELHAPNQSRIKRTVPAFASEIGKFREFNDLQARLLSPMHTRAPAVCSLAATPESCQCSTTPDSVGFATSFLAMAFHESATGAAVVEWSDYSSHTKVSRDRLLEGSDFGTRDPFRMMPLVSSFPRGSPVYPALASRLYSFLISFHPHRISRPRC</sequence>
<proteinExistence type="predicted"/>
<dbReference type="EMBL" id="JARBHB010000012">
    <property type="protein sequence ID" value="KAJ8871519.1"/>
    <property type="molecule type" value="Genomic_DNA"/>
</dbReference>
<protein>
    <submittedName>
        <fullName evidence="2">Uncharacterized protein</fullName>
    </submittedName>
</protein>
<feature type="compositionally biased region" description="Polar residues" evidence="1">
    <location>
        <begin position="103"/>
        <end position="120"/>
    </location>
</feature>
<reference evidence="2 3" key="1">
    <citation type="submission" date="2023-02" db="EMBL/GenBank/DDBJ databases">
        <title>LHISI_Scaffold_Assembly.</title>
        <authorList>
            <person name="Stuart O.P."/>
            <person name="Cleave R."/>
            <person name="Magrath M.J.L."/>
            <person name="Mikheyev A.S."/>
        </authorList>
    </citation>
    <scope>NUCLEOTIDE SEQUENCE [LARGE SCALE GENOMIC DNA]</scope>
    <source>
        <strain evidence="2">Daus_M_001</strain>
        <tissue evidence="2">Leg muscle</tissue>
    </source>
</reference>
<evidence type="ECO:0000313" key="3">
    <source>
        <dbReference type="Proteomes" id="UP001159363"/>
    </source>
</evidence>
<name>A0ABQ9GHN5_9NEOP</name>
<organism evidence="2 3">
    <name type="scientific">Dryococelus australis</name>
    <dbReference type="NCBI Taxonomy" id="614101"/>
    <lineage>
        <taxon>Eukaryota</taxon>
        <taxon>Metazoa</taxon>
        <taxon>Ecdysozoa</taxon>
        <taxon>Arthropoda</taxon>
        <taxon>Hexapoda</taxon>
        <taxon>Insecta</taxon>
        <taxon>Pterygota</taxon>
        <taxon>Neoptera</taxon>
        <taxon>Polyneoptera</taxon>
        <taxon>Phasmatodea</taxon>
        <taxon>Verophasmatodea</taxon>
        <taxon>Anareolatae</taxon>
        <taxon>Phasmatidae</taxon>
        <taxon>Eurycanthinae</taxon>
        <taxon>Dryococelus</taxon>
    </lineage>
</organism>
<keyword evidence="3" id="KW-1185">Reference proteome</keyword>
<evidence type="ECO:0000313" key="2">
    <source>
        <dbReference type="EMBL" id="KAJ8871519.1"/>
    </source>
</evidence>
<comment type="caution">
    <text evidence="2">The sequence shown here is derived from an EMBL/GenBank/DDBJ whole genome shotgun (WGS) entry which is preliminary data.</text>
</comment>